<dbReference type="RefSeq" id="WP_157751505.1">
    <property type="nucleotide sequence ID" value="NZ_BOMJ01000048.1"/>
</dbReference>
<evidence type="ECO:0000313" key="2">
    <source>
        <dbReference type="EMBL" id="SDT10295.1"/>
    </source>
</evidence>
<gene>
    <name evidence="2" type="ORF">SAMN04489716_2513</name>
</gene>
<evidence type="ECO:0000256" key="1">
    <source>
        <dbReference type="SAM" id="MobiDB-lite"/>
    </source>
</evidence>
<sequence length="374" mass="36694">MSQPHGTLRVDPDGVASVGDTYARQAVVYQEYQNRLRELRDRYVSAWGTDELGAKYTEKFEDGVETVNGIVGGTRQRLNYAAAALQAAGKAYNDADDSARDLTHRVALGLDQPGGSAGGGSLSRPLTGERLDPASGAAPVPFADGAARADVPGFVPGGALTGSDPEPHSAGAASASVPGIPRGGAATGAMAGTPLGGAATGAVAGAPLGGAATAAVAGAQLGGAATGAVAGAPLGGAVTAGLAGEPLAPAVRLAVPETPGSPLGGVPLAPAAGASAAAVDTPPLAPWGAPLETGAALAAPVRMEPRLEALPPGPDGGSVVDAARYNSVAPAVGPDGQMADDRGWRYFMVEDNPSVDPTAAGYRPLHVTYSPPNE</sequence>
<dbReference type="AlphaFoldDB" id="A0A1H1XLU6"/>
<dbReference type="EMBL" id="LT629758">
    <property type="protein sequence ID" value="SDT10295.1"/>
    <property type="molecule type" value="Genomic_DNA"/>
</dbReference>
<reference evidence="2 3" key="1">
    <citation type="submission" date="2016-10" db="EMBL/GenBank/DDBJ databases">
        <authorList>
            <person name="de Groot N.N."/>
        </authorList>
    </citation>
    <scope>NUCLEOTIDE SEQUENCE [LARGE SCALE GENOMIC DNA]</scope>
    <source>
        <strain evidence="2 3">DSM 43941</strain>
    </source>
</reference>
<dbReference type="OrthoDB" id="3284120at2"/>
<protein>
    <submittedName>
        <fullName evidence="2">Uncharacterized protein</fullName>
    </submittedName>
</protein>
<dbReference type="STRING" id="113562.SAMN04489716_2513"/>
<dbReference type="Gene3D" id="1.10.287.1060">
    <property type="entry name" value="ESAT-6-like"/>
    <property type="match status" value="1"/>
</dbReference>
<name>A0A1H1XLU6_9ACTN</name>
<proteinExistence type="predicted"/>
<dbReference type="Proteomes" id="UP000198688">
    <property type="component" value="Chromosome I"/>
</dbReference>
<evidence type="ECO:0000313" key="3">
    <source>
        <dbReference type="Proteomes" id="UP000198688"/>
    </source>
</evidence>
<feature type="region of interest" description="Disordered" evidence="1">
    <location>
        <begin position="109"/>
        <end position="178"/>
    </location>
</feature>
<keyword evidence="3" id="KW-1185">Reference proteome</keyword>
<organism evidence="2 3">
    <name type="scientific">Actinoplanes derwentensis</name>
    <dbReference type="NCBI Taxonomy" id="113562"/>
    <lineage>
        <taxon>Bacteria</taxon>
        <taxon>Bacillati</taxon>
        <taxon>Actinomycetota</taxon>
        <taxon>Actinomycetes</taxon>
        <taxon>Micromonosporales</taxon>
        <taxon>Micromonosporaceae</taxon>
        <taxon>Actinoplanes</taxon>
    </lineage>
</organism>
<accession>A0A1H1XLU6</accession>